<dbReference type="PANTHER" id="PTHR30086">
    <property type="entry name" value="ARGININE EXPORTER PROTEIN ARGO"/>
    <property type="match status" value="1"/>
</dbReference>
<dbReference type="Proteomes" id="UP000030060">
    <property type="component" value="Unassembled WGS sequence"/>
</dbReference>
<dbReference type="AlphaFoldDB" id="A0A0A1Z306"/>
<dbReference type="GO" id="GO:0033228">
    <property type="term" value="P:cysteine export across plasma membrane"/>
    <property type="evidence" value="ECO:0007669"/>
    <property type="project" value="TreeGrafter"/>
</dbReference>
<dbReference type="OrthoDB" id="9812084at2"/>
<sequence length="195" mass="20789">MSLIISMAAFALATSITPGPVNVVALSSGARFGFVASQKHVVGAAVGFTLLLVLIGLGLHEVLVRWPILTQLIQWGGVAFLLYMAWKLAVDDGRLDAEGTATAPSMLYGAIMQWLNPKAWLACVAGMGLFVADGDAAQVWLFAALYLVICYLSVACWAYAGTFLRRYLGNPQGVRVFNRSMAALLVASVGYLLMA</sequence>
<feature type="transmembrane region" description="Helical" evidence="6">
    <location>
        <begin position="139"/>
        <end position="164"/>
    </location>
</feature>
<evidence type="ECO:0000256" key="4">
    <source>
        <dbReference type="ARBA" id="ARBA00022989"/>
    </source>
</evidence>
<name>A0A0A1Z306_PSEFL</name>
<evidence type="ECO:0000313" key="7">
    <source>
        <dbReference type="EMBL" id="KGE67142.1"/>
    </source>
</evidence>
<dbReference type="InterPro" id="IPR001123">
    <property type="entry name" value="LeuE-type"/>
</dbReference>
<dbReference type="PANTHER" id="PTHR30086:SF20">
    <property type="entry name" value="ARGININE EXPORTER PROTEIN ARGO-RELATED"/>
    <property type="match status" value="1"/>
</dbReference>
<evidence type="ECO:0000256" key="3">
    <source>
        <dbReference type="ARBA" id="ARBA00022692"/>
    </source>
</evidence>
<protein>
    <submittedName>
        <fullName evidence="7">Lysine transporter LysE</fullName>
    </submittedName>
</protein>
<evidence type="ECO:0000256" key="6">
    <source>
        <dbReference type="SAM" id="Phobius"/>
    </source>
</evidence>
<dbReference type="GO" id="GO:0005886">
    <property type="term" value="C:plasma membrane"/>
    <property type="evidence" value="ECO:0007669"/>
    <property type="project" value="UniProtKB-SubCell"/>
</dbReference>
<comment type="caution">
    <text evidence="7">The sequence shown here is derived from an EMBL/GenBank/DDBJ whole genome shotgun (WGS) entry which is preliminary data.</text>
</comment>
<proteinExistence type="predicted"/>
<gene>
    <name evidence="7" type="ORF">K814_0114650</name>
</gene>
<evidence type="ECO:0000256" key="2">
    <source>
        <dbReference type="ARBA" id="ARBA00022475"/>
    </source>
</evidence>
<keyword evidence="5 6" id="KW-0472">Membrane</keyword>
<dbReference type="EMBL" id="ASGY01000102">
    <property type="protein sequence ID" value="KGE67142.1"/>
    <property type="molecule type" value="Genomic_DNA"/>
</dbReference>
<dbReference type="GO" id="GO:0015171">
    <property type="term" value="F:amino acid transmembrane transporter activity"/>
    <property type="evidence" value="ECO:0007669"/>
    <property type="project" value="TreeGrafter"/>
</dbReference>
<evidence type="ECO:0000313" key="8">
    <source>
        <dbReference type="Proteomes" id="UP000030060"/>
    </source>
</evidence>
<evidence type="ECO:0000256" key="5">
    <source>
        <dbReference type="ARBA" id="ARBA00023136"/>
    </source>
</evidence>
<accession>A0A0A1Z306</accession>
<organism evidence="7 8">
    <name type="scientific">Pseudomonas fluorescens LMG 5329</name>
    <dbReference type="NCBI Taxonomy" id="1324332"/>
    <lineage>
        <taxon>Bacteria</taxon>
        <taxon>Pseudomonadati</taxon>
        <taxon>Pseudomonadota</taxon>
        <taxon>Gammaproteobacteria</taxon>
        <taxon>Pseudomonadales</taxon>
        <taxon>Pseudomonadaceae</taxon>
        <taxon>Pseudomonas</taxon>
    </lineage>
</organism>
<evidence type="ECO:0000256" key="1">
    <source>
        <dbReference type="ARBA" id="ARBA00004651"/>
    </source>
</evidence>
<feature type="transmembrane region" description="Helical" evidence="6">
    <location>
        <begin position="41"/>
        <end position="59"/>
    </location>
</feature>
<comment type="subcellular location">
    <subcellularLocation>
        <location evidence="1">Cell membrane</location>
        <topology evidence="1">Multi-pass membrane protein</topology>
    </subcellularLocation>
</comment>
<keyword evidence="4 6" id="KW-1133">Transmembrane helix</keyword>
<reference evidence="7 8" key="1">
    <citation type="journal article" date="2013" name="Genome Announc.">
        <title>Draft Genome Sequence of Pseudomonas fluorescens LMG 5329, a White Line-Inducing Principle-Producing Bioindicator for the Mushroom Pathogen Pseudomonas tolaasii.</title>
        <authorList>
            <person name="Ghequire M.G."/>
            <person name="Rokni-Zadeh H."/>
            <person name="Zarrineh P."/>
            <person name="De Mot R."/>
        </authorList>
    </citation>
    <scope>NUCLEOTIDE SEQUENCE [LARGE SCALE GENOMIC DNA]</scope>
    <source>
        <strain evidence="7 8">LMG 5329</strain>
    </source>
</reference>
<keyword evidence="3 6" id="KW-0812">Transmembrane</keyword>
<feature type="transmembrane region" description="Helical" evidence="6">
    <location>
        <begin position="66"/>
        <end position="86"/>
    </location>
</feature>
<feature type="transmembrane region" description="Helical" evidence="6">
    <location>
        <begin position="176"/>
        <end position="194"/>
    </location>
</feature>
<keyword evidence="2" id="KW-1003">Cell membrane</keyword>
<dbReference type="Pfam" id="PF01810">
    <property type="entry name" value="LysE"/>
    <property type="match status" value="1"/>
</dbReference>
<dbReference type="RefSeq" id="WP_033902283.1">
    <property type="nucleotide sequence ID" value="NZ_ASGY01000102.1"/>
</dbReference>